<dbReference type="InterPro" id="IPR005128">
    <property type="entry name" value="Acetolactate_a_deCO2ase"/>
</dbReference>
<proteinExistence type="inferred from homology"/>
<evidence type="ECO:0000256" key="1">
    <source>
        <dbReference type="ARBA" id="ARBA00001784"/>
    </source>
</evidence>
<dbReference type="Pfam" id="PF03306">
    <property type="entry name" value="AAL_decarboxy"/>
    <property type="match status" value="1"/>
</dbReference>
<dbReference type="Gene3D" id="3.30.1330.80">
    <property type="entry name" value="Hypothetical protein, similar to alpha- acetolactate decarboxylase, domain 2"/>
    <property type="match status" value="2"/>
</dbReference>
<dbReference type="PANTHER" id="PTHR35524:SF1">
    <property type="entry name" value="ALPHA-ACETOLACTATE DECARBOXYLASE"/>
    <property type="match status" value="1"/>
</dbReference>
<dbReference type="PANTHER" id="PTHR35524">
    <property type="entry name" value="ALPHA-ACETOLACTATE DECARBOXYLASE"/>
    <property type="match status" value="1"/>
</dbReference>
<sequence>MKKKLTAFSVFLLTALLFTSVAFAASGRNGRYQDKLFQYSTINAIMQGQYDGEMTLQELNTHGNMGLGTLNGLDGELIQLDNKFYQVSSNGQVKELDGKMKTPFAVTTKFDAKKKVTLSNVKDFQDFSEKLKANFDNKNHFYAIKIHGKIDYIKNRSVPKQTRPYPPFTEVTPHQTVFEDHDVEGTIIGFYTPNYASTIQVPGFHMHFLSDDRTKGGHILDVKFDSAAVEIQQLSEFDLVLPDTEDFANADLTKTTIKDIEEAENDK</sequence>
<evidence type="ECO:0000256" key="7">
    <source>
        <dbReference type="ARBA" id="ARBA00023061"/>
    </source>
</evidence>
<comment type="similarity">
    <text evidence="3 9">Belongs to the alpha-acetolactate decarboxylase family.</text>
</comment>
<keyword evidence="8 9" id="KW-0456">Lyase</keyword>
<evidence type="ECO:0000256" key="4">
    <source>
        <dbReference type="ARBA" id="ARBA00013204"/>
    </source>
</evidence>
<comment type="pathway">
    <text evidence="2 9">Polyol metabolism; (R,R)-butane-2,3-diol biosynthesis; (R,R)-butane-2,3-diol from pyruvate: step 2/3.</text>
</comment>
<evidence type="ECO:0000256" key="10">
    <source>
        <dbReference type="SAM" id="SignalP"/>
    </source>
</evidence>
<dbReference type="RefSeq" id="WP_375525071.1">
    <property type="nucleotide sequence ID" value="NZ_JBHILM010000009.1"/>
</dbReference>
<dbReference type="SUPFAM" id="SSF117856">
    <property type="entry name" value="AF0104/ALDC/Ptd012-like"/>
    <property type="match status" value="1"/>
</dbReference>
<evidence type="ECO:0000256" key="5">
    <source>
        <dbReference type="ARBA" id="ARBA00020164"/>
    </source>
</evidence>
<evidence type="ECO:0000256" key="8">
    <source>
        <dbReference type="ARBA" id="ARBA00023239"/>
    </source>
</evidence>
<dbReference type="Proteomes" id="UP001580407">
    <property type="component" value="Unassembled WGS sequence"/>
</dbReference>
<reference evidence="11 12" key="1">
    <citation type="submission" date="2024-09" db="EMBL/GenBank/DDBJ databases">
        <authorList>
            <person name="Ruan L."/>
        </authorList>
    </citation>
    <scope>NUCLEOTIDE SEQUENCE [LARGE SCALE GENOMIC DNA]</scope>
    <source>
        <strain evidence="11 12">D33</strain>
    </source>
</reference>
<feature type="signal peptide" evidence="10">
    <location>
        <begin position="1"/>
        <end position="24"/>
    </location>
</feature>
<gene>
    <name evidence="11" type="primary">budA</name>
    <name evidence="11" type="ORF">ACE3NQ_10210</name>
</gene>
<dbReference type="PIRSF" id="PIRSF001332">
    <property type="entry name" value="Acetolac_decarb"/>
    <property type="match status" value="1"/>
</dbReference>
<dbReference type="NCBIfam" id="TIGR01252">
    <property type="entry name" value="acetolac_decarb"/>
    <property type="match status" value="1"/>
</dbReference>
<dbReference type="GO" id="GO:0047605">
    <property type="term" value="F:acetolactate decarboxylase activity"/>
    <property type="evidence" value="ECO:0007669"/>
    <property type="project" value="UniProtKB-EC"/>
</dbReference>
<evidence type="ECO:0000313" key="11">
    <source>
        <dbReference type="EMBL" id="MFB5681284.1"/>
    </source>
</evidence>
<evidence type="ECO:0000313" key="12">
    <source>
        <dbReference type="Proteomes" id="UP001580407"/>
    </source>
</evidence>
<accession>A0ABV5B6H7</accession>
<dbReference type="EMBL" id="JBHILM010000009">
    <property type="protein sequence ID" value="MFB5681284.1"/>
    <property type="molecule type" value="Genomic_DNA"/>
</dbReference>
<keyword evidence="6 9" id="KW-0210">Decarboxylase</keyword>
<evidence type="ECO:0000256" key="2">
    <source>
        <dbReference type="ARBA" id="ARBA00005170"/>
    </source>
</evidence>
<comment type="catalytic activity">
    <reaction evidence="1 9">
        <text>(2S)-2-acetolactate + H(+) = (R)-acetoin + CO2</text>
        <dbReference type="Rhea" id="RHEA:21580"/>
        <dbReference type="ChEBI" id="CHEBI:15378"/>
        <dbReference type="ChEBI" id="CHEBI:15686"/>
        <dbReference type="ChEBI" id="CHEBI:16526"/>
        <dbReference type="ChEBI" id="CHEBI:58476"/>
        <dbReference type="EC" id="4.1.1.5"/>
    </reaction>
</comment>
<dbReference type="CDD" id="cd17299">
    <property type="entry name" value="acetolactate_decarboxylase"/>
    <property type="match status" value="1"/>
</dbReference>
<comment type="caution">
    <text evidence="11">The sequence shown here is derived from an EMBL/GenBank/DDBJ whole genome shotgun (WGS) entry which is preliminary data.</text>
</comment>
<keyword evidence="10" id="KW-0732">Signal</keyword>
<name>A0ABV5B6H7_9BACL</name>
<organism evidence="11 12">
    <name type="scientific">Paenibacillus terreus</name>
    <dbReference type="NCBI Taxonomy" id="1387834"/>
    <lineage>
        <taxon>Bacteria</taxon>
        <taxon>Bacillati</taxon>
        <taxon>Bacillota</taxon>
        <taxon>Bacilli</taxon>
        <taxon>Bacillales</taxon>
        <taxon>Paenibacillaceae</taxon>
        <taxon>Paenibacillus</taxon>
    </lineage>
</organism>
<protein>
    <recommendedName>
        <fullName evidence="5 9">Alpha-acetolactate decarboxylase</fullName>
        <ecNumber evidence="4 9">4.1.1.5</ecNumber>
    </recommendedName>
</protein>
<feature type="chain" id="PRO_5045060957" description="Alpha-acetolactate decarboxylase" evidence="10">
    <location>
        <begin position="25"/>
        <end position="267"/>
    </location>
</feature>
<keyword evidence="12" id="KW-1185">Reference proteome</keyword>
<evidence type="ECO:0000256" key="9">
    <source>
        <dbReference type="PIRNR" id="PIRNR001332"/>
    </source>
</evidence>
<dbReference type="EC" id="4.1.1.5" evidence="4 9"/>
<evidence type="ECO:0000256" key="6">
    <source>
        <dbReference type="ARBA" id="ARBA00022793"/>
    </source>
</evidence>
<keyword evidence="7 9" id="KW-0005">Acetoin biosynthesis</keyword>
<evidence type="ECO:0000256" key="3">
    <source>
        <dbReference type="ARBA" id="ARBA00007106"/>
    </source>
</evidence>